<evidence type="ECO:0000259" key="2">
    <source>
        <dbReference type="Pfam" id="PF03869"/>
    </source>
</evidence>
<evidence type="ECO:0000313" key="5">
    <source>
        <dbReference type="EMBL" id="QJA84270.1"/>
    </source>
</evidence>
<dbReference type="EMBL" id="MT142526">
    <property type="protein sequence ID" value="QJA84270.1"/>
    <property type="molecule type" value="Genomic_DNA"/>
</dbReference>
<dbReference type="GO" id="GO:0006355">
    <property type="term" value="P:regulation of DNA-templated transcription"/>
    <property type="evidence" value="ECO:0007669"/>
    <property type="project" value="InterPro"/>
</dbReference>
<dbReference type="Pfam" id="PF03869">
    <property type="entry name" value="Arc"/>
    <property type="match status" value="1"/>
</dbReference>
<sequence>MTEQSQIHIRIPADLLQRIREQAEREHRKINGQIVHLLDKAISWYTGNGKN</sequence>
<dbReference type="SUPFAM" id="SSF47598">
    <property type="entry name" value="Ribbon-helix-helix"/>
    <property type="match status" value="1"/>
</dbReference>
<protein>
    <submittedName>
        <fullName evidence="3">Putative Arc repressor family protein</fullName>
    </submittedName>
</protein>
<proteinExistence type="predicted"/>
<dbReference type="InterPro" id="IPR010985">
    <property type="entry name" value="Ribbon_hlx_hlx"/>
</dbReference>
<evidence type="ECO:0000256" key="1">
    <source>
        <dbReference type="SAM" id="Coils"/>
    </source>
</evidence>
<dbReference type="Gene3D" id="1.10.1220.10">
    <property type="entry name" value="Met repressor-like"/>
    <property type="match status" value="1"/>
</dbReference>
<dbReference type="EMBL" id="MT141571">
    <property type="protein sequence ID" value="QJA67455.1"/>
    <property type="molecule type" value="Genomic_DNA"/>
</dbReference>
<evidence type="ECO:0000313" key="3">
    <source>
        <dbReference type="EMBL" id="QJA46765.1"/>
    </source>
</evidence>
<accession>A0A6H1ZHL9</accession>
<dbReference type="AlphaFoldDB" id="A0A6H1ZHL9"/>
<organism evidence="3">
    <name type="scientific">viral metagenome</name>
    <dbReference type="NCBI Taxonomy" id="1070528"/>
    <lineage>
        <taxon>unclassified sequences</taxon>
        <taxon>metagenomes</taxon>
        <taxon>organismal metagenomes</taxon>
    </lineage>
</organism>
<evidence type="ECO:0000313" key="6">
    <source>
        <dbReference type="EMBL" id="QJH99954.1"/>
    </source>
</evidence>
<name>A0A6H1ZHL9_9ZZZZ</name>
<dbReference type="InterPro" id="IPR005569">
    <property type="entry name" value="Arc_DNA-bd_dom"/>
</dbReference>
<dbReference type="GO" id="GO:0003677">
    <property type="term" value="F:DNA binding"/>
    <property type="evidence" value="ECO:0007669"/>
    <property type="project" value="InterPro"/>
</dbReference>
<feature type="domain" description="Arc-like DNA binding" evidence="2">
    <location>
        <begin position="4"/>
        <end position="42"/>
    </location>
</feature>
<dbReference type="InterPro" id="IPR013321">
    <property type="entry name" value="Arc_rbn_hlx_hlx"/>
</dbReference>
<reference evidence="3" key="1">
    <citation type="submission" date="2020-03" db="EMBL/GenBank/DDBJ databases">
        <title>The deep terrestrial virosphere.</title>
        <authorList>
            <person name="Holmfeldt K."/>
            <person name="Nilsson E."/>
            <person name="Simone D."/>
            <person name="Lopez-Fernandez M."/>
            <person name="Wu X."/>
            <person name="de Brujin I."/>
            <person name="Lundin D."/>
            <person name="Andersson A."/>
            <person name="Bertilsson S."/>
            <person name="Dopson M."/>
        </authorList>
    </citation>
    <scope>NUCLEOTIDE SEQUENCE</scope>
    <source>
        <strain evidence="5">MM415A00215</strain>
        <strain evidence="4">MM415B00223</strain>
        <strain evidence="3">TM448A00522</strain>
        <strain evidence="6">TM448B01741</strain>
    </source>
</reference>
<evidence type="ECO:0000313" key="4">
    <source>
        <dbReference type="EMBL" id="QJA67455.1"/>
    </source>
</evidence>
<gene>
    <name evidence="5" type="ORF">MM415A00215_0064</name>
    <name evidence="4" type="ORF">MM415B00223_0042</name>
    <name evidence="3" type="ORF">TM448A00522_0035</name>
    <name evidence="6" type="ORF">TM448B01741_0006</name>
</gene>
<keyword evidence="1" id="KW-0175">Coiled coil</keyword>
<dbReference type="EMBL" id="MT144819">
    <property type="protein sequence ID" value="QJH99954.1"/>
    <property type="molecule type" value="Genomic_DNA"/>
</dbReference>
<feature type="coiled-coil region" evidence="1">
    <location>
        <begin position="13"/>
        <end position="40"/>
    </location>
</feature>
<dbReference type="EMBL" id="MT144020">
    <property type="protein sequence ID" value="QJA46765.1"/>
    <property type="molecule type" value="Genomic_DNA"/>
</dbReference>